<comment type="caution">
    <text evidence="2">The sequence shown here is derived from an EMBL/GenBank/DDBJ whole genome shotgun (WGS) entry which is preliminary data.</text>
</comment>
<protein>
    <submittedName>
        <fullName evidence="2">Uncharacterized protein</fullName>
    </submittedName>
</protein>
<evidence type="ECO:0000313" key="3">
    <source>
        <dbReference type="Proteomes" id="UP000075683"/>
    </source>
</evidence>
<dbReference type="Proteomes" id="UP000075683">
    <property type="component" value="Unassembled WGS sequence"/>
</dbReference>
<name>A0A150LGX2_9BACI</name>
<organism evidence="2 3">
    <name type="scientific">Caldibacillus debilis</name>
    <dbReference type="NCBI Taxonomy" id="301148"/>
    <lineage>
        <taxon>Bacteria</taxon>
        <taxon>Bacillati</taxon>
        <taxon>Bacillota</taxon>
        <taxon>Bacilli</taxon>
        <taxon>Bacillales</taxon>
        <taxon>Bacillaceae</taxon>
        <taxon>Caldibacillus</taxon>
    </lineage>
</organism>
<dbReference type="AlphaFoldDB" id="A0A150LGX2"/>
<dbReference type="STRING" id="301148.B4135_3301"/>
<evidence type="ECO:0000256" key="1">
    <source>
        <dbReference type="SAM" id="MobiDB-lite"/>
    </source>
</evidence>
<proteinExistence type="predicted"/>
<evidence type="ECO:0000313" key="2">
    <source>
        <dbReference type="EMBL" id="KYD11186.1"/>
    </source>
</evidence>
<dbReference type="EMBL" id="LQYT01000113">
    <property type="protein sequence ID" value="KYD11186.1"/>
    <property type="molecule type" value="Genomic_DNA"/>
</dbReference>
<feature type="region of interest" description="Disordered" evidence="1">
    <location>
        <begin position="17"/>
        <end position="47"/>
    </location>
</feature>
<accession>A0A150LGX2</accession>
<sequence length="47" mass="5096">MGFCRVHGRSNLRECGARKRAENGMRRGRPGLSADDFSGQETANDGA</sequence>
<reference evidence="2 3" key="1">
    <citation type="submission" date="2016-01" db="EMBL/GenBank/DDBJ databases">
        <title>Draft Genome Sequences of Seven Thermophilic Sporeformers Isolated from Foods.</title>
        <authorList>
            <person name="Berendsen E.M."/>
            <person name="Wells-Bennik M.H."/>
            <person name="Krawcyk A.O."/>
            <person name="De Jong A."/>
            <person name="Holsappel S."/>
            <person name="Eijlander R.T."/>
            <person name="Kuipers O.P."/>
        </authorList>
    </citation>
    <scope>NUCLEOTIDE SEQUENCE [LARGE SCALE GENOMIC DNA]</scope>
    <source>
        <strain evidence="2 3">B4135</strain>
    </source>
</reference>
<gene>
    <name evidence="2" type="ORF">B4135_3301</name>
</gene>